<feature type="repeat" description="PPR" evidence="2">
    <location>
        <begin position="412"/>
        <end position="446"/>
    </location>
</feature>
<dbReference type="EMBL" id="JACEIK010000932">
    <property type="protein sequence ID" value="MCD7464010.1"/>
    <property type="molecule type" value="Genomic_DNA"/>
</dbReference>
<sequence length="733" mass="80898">MRVPFRWNSNWCSRLLLCHDKSQDVLLHYRELKKSGVELTDHSVFSILLKACLNLSSTHGKSIHASLLKQGFLAFTSVANSMMDFYAKSGDLASALLFFNCMGNKDSVSWNVIIHGHLERAASSPRGLWFFTQARAAGFEFEPNISTLVLVIQTCRNLRAFDAGRTIHASTIRAGYSSITSVQNSLLCFYAEFGMQLAQNLFDEMSDRDVISWSVMVAGYALTDEETVVALEFFQRMIDFGITPDGQSVVSVLGACSKLRAIRMGESIHGFVISRGLGYDLFVQNSLIDLYSKCNHIDSSLRVFGEIPEKNVVSWNSLLSGLVRNEKHSEAFTLFDSMQKAGVNFDEVTLVNLLQLCKSFLDPYQCKLLHSRILRQGFELNELVTNSLIDAYASCNLITYACSQFSYMKTRDAVTWSTMIAGFTRCGMPDEAIAVFRDMSLTTERPNAITVLNLLEACSLSADMKRSRWAHGVAIRRGLASDVVVGTAILDMYSKCGSMGSSRKVFDRIPHKNIVTWSAIIAAYGMNGLPNEALALLAEMKIHGLRPNQVTALSLLSACSHGGLVEEGLSLFEELIWDHEVEPGLEHYSCLVDLLARAGKVDSAMNLIGKIRAGLKPGASAWGALLSACRNYENYEFGASALPQVLELEPSSSAGYLLASNMYASGHSWIDAAKMRMMAKEGGVKVIAGYSLVYVNGQAFRFLAGDKHHCLSDELQFAIQQLHSCMKMDLTCG</sequence>
<proteinExistence type="predicted"/>
<dbReference type="InterPro" id="IPR002885">
    <property type="entry name" value="PPR_rpt"/>
</dbReference>
<reference evidence="3 4" key="1">
    <citation type="journal article" date="2021" name="BMC Genomics">
        <title>Datura genome reveals duplications of psychoactive alkaloid biosynthetic genes and high mutation rate following tissue culture.</title>
        <authorList>
            <person name="Rajewski A."/>
            <person name="Carter-House D."/>
            <person name="Stajich J."/>
            <person name="Litt A."/>
        </authorList>
    </citation>
    <scope>NUCLEOTIDE SEQUENCE [LARGE SCALE GENOMIC DNA]</scope>
    <source>
        <strain evidence="3">AR-01</strain>
    </source>
</reference>
<dbReference type="Pfam" id="PF01535">
    <property type="entry name" value="PPR"/>
    <property type="match status" value="2"/>
</dbReference>
<keyword evidence="1" id="KW-0677">Repeat</keyword>
<evidence type="ECO:0000313" key="3">
    <source>
        <dbReference type="EMBL" id="MCD7464010.1"/>
    </source>
</evidence>
<dbReference type="InterPro" id="IPR046848">
    <property type="entry name" value="E_motif"/>
</dbReference>
<evidence type="ECO:0008006" key="5">
    <source>
        <dbReference type="Google" id="ProtNLM"/>
    </source>
</evidence>
<dbReference type="PANTHER" id="PTHR47928">
    <property type="entry name" value="REPEAT-CONTAINING PROTEIN, PUTATIVE-RELATED"/>
    <property type="match status" value="1"/>
</dbReference>
<accession>A0ABS8SYX9</accession>
<dbReference type="PROSITE" id="PS51375">
    <property type="entry name" value="PPR"/>
    <property type="match status" value="4"/>
</dbReference>
<name>A0ABS8SYX9_DATST</name>
<evidence type="ECO:0000256" key="1">
    <source>
        <dbReference type="ARBA" id="ARBA00022737"/>
    </source>
</evidence>
<dbReference type="Pfam" id="PF13041">
    <property type="entry name" value="PPR_2"/>
    <property type="match status" value="3"/>
</dbReference>
<feature type="repeat" description="PPR" evidence="2">
    <location>
        <begin position="311"/>
        <end position="345"/>
    </location>
</feature>
<organism evidence="3 4">
    <name type="scientific">Datura stramonium</name>
    <name type="common">Jimsonweed</name>
    <name type="synonym">Common thornapple</name>
    <dbReference type="NCBI Taxonomy" id="4076"/>
    <lineage>
        <taxon>Eukaryota</taxon>
        <taxon>Viridiplantae</taxon>
        <taxon>Streptophyta</taxon>
        <taxon>Embryophyta</taxon>
        <taxon>Tracheophyta</taxon>
        <taxon>Spermatophyta</taxon>
        <taxon>Magnoliopsida</taxon>
        <taxon>eudicotyledons</taxon>
        <taxon>Gunneridae</taxon>
        <taxon>Pentapetalae</taxon>
        <taxon>asterids</taxon>
        <taxon>lamiids</taxon>
        <taxon>Solanales</taxon>
        <taxon>Solanaceae</taxon>
        <taxon>Solanoideae</taxon>
        <taxon>Datureae</taxon>
        <taxon>Datura</taxon>
    </lineage>
</organism>
<evidence type="ECO:0000313" key="4">
    <source>
        <dbReference type="Proteomes" id="UP000823775"/>
    </source>
</evidence>
<dbReference type="NCBIfam" id="TIGR00756">
    <property type="entry name" value="PPR"/>
    <property type="match status" value="3"/>
</dbReference>
<gene>
    <name evidence="3" type="ORF">HAX54_051908</name>
</gene>
<feature type="repeat" description="PPR" evidence="2">
    <location>
        <begin position="209"/>
        <end position="244"/>
    </location>
</feature>
<keyword evidence="4" id="KW-1185">Reference proteome</keyword>
<dbReference type="Pfam" id="PF20431">
    <property type="entry name" value="E_motif"/>
    <property type="match status" value="1"/>
</dbReference>
<dbReference type="Proteomes" id="UP000823775">
    <property type="component" value="Unassembled WGS sequence"/>
</dbReference>
<dbReference type="InterPro" id="IPR050421">
    <property type="entry name" value="PPR"/>
</dbReference>
<feature type="repeat" description="PPR" evidence="2">
    <location>
        <begin position="513"/>
        <end position="547"/>
    </location>
</feature>
<protein>
    <recommendedName>
        <fullName evidence="5">Pentatricopeptide repeat-containing protein</fullName>
    </recommendedName>
</protein>
<dbReference type="PANTHER" id="PTHR47928:SF207">
    <property type="entry name" value="PENTATRICOPEPTIDE REPEAT-CONTAINING PROTEIN"/>
    <property type="match status" value="1"/>
</dbReference>
<dbReference type="InterPro" id="IPR011990">
    <property type="entry name" value="TPR-like_helical_dom_sf"/>
</dbReference>
<comment type="caution">
    <text evidence="3">The sequence shown here is derived from an EMBL/GenBank/DDBJ whole genome shotgun (WGS) entry which is preliminary data.</text>
</comment>
<dbReference type="Gene3D" id="1.25.40.10">
    <property type="entry name" value="Tetratricopeptide repeat domain"/>
    <property type="match status" value="5"/>
</dbReference>
<evidence type="ECO:0000256" key="2">
    <source>
        <dbReference type="PROSITE-ProRule" id="PRU00708"/>
    </source>
</evidence>